<dbReference type="GO" id="GO:0008320">
    <property type="term" value="F:protein transmembrane transporter activity"/>
    <property type="evidence" value="ECO:0007669"/>
    <property type="project" value="TreeGrafter"/>
</dbReference>
<dbReference type="Proteomes" id="UP000280395">
    <property type="component" value="Unassembled WGS sequence"/>
</dbReference>
<evidence type="ECO:0000256" key="3">
    <source>
        <dbReference type="ARBA" id="ARBA00023237"/>
    </source>
</evidence>
<feature type="domain" description="Haemolysin activator HlyB C-terminal" evidence="5">
    <location>
        <begin position="409"/>
        <end position="547"/>
    </location>
</feature>
<accession>A0A3M5VVW2</accession>
<dbReference type="Gene3D" id="2.40.160.50">
    <property type="entry name" value="membrane protein fhac: a member of the omp85/tpsb transporter family"/>
    <property type="match status" value="1"/>
</dbReference>
<comment type="caution">
    <text evidence="7">The sequence shown here is derived from an EMBL/GenBank/DDBJ whole genome shotgun (WGS) entry which is preliminary data.</text>
</comment>
<dbReference type="InterPro" id="IPR005565">
    <property type="entry name" value="Hemolysn_activator_HlyB_C"/>
</dbReference>
<name>A0A3M5VVW2_PSESX</name>
<keyword evidence="1" id="KW-1134">Transmembrane beta strand</keyword>
<evidence type="ECO:0008006" key="9">
    <source>
        <dbReference type="Google" id="ProtNLM"/>
    </source>
</evidence>
<dbReference type="PANTHER" id="PTHR34597:SF6">
    <property type="entry name" value="BLR6126 PROTEIN"/>
    <property type="match status" value="1"/>
</dbReference>
<dbReference type="GO" id="GO:0098046">
    <property type="term" value="C:type V protein secretion system complex"/>
    <property type="evidence" value="ECO:0007669"/>
    <property type="project" value="TreeGrafter"/>
</dbReference>
<dbReference type="Pfam" id="PF08479">
    <property type="entry name" value="POTRA_2"/>
    <property type="match status" value="1"/>
</dbReference>
<keyword evidence="2" id="KW-0812">Transmembrane</keyword>
<evidence type="ECO:0000256" key="2">
    <source>
        <dbReference type="ARBA" id="ARBA00022692"/>
    </source>
</evidence>
<sequence length="585" mass="64776">MATLPNRVPEPGGPEALLQLTMECPMRVLTPLLLLTLSAYVQAETLPSFLNSNDTVRTLPVPNLPADAYRPPSSKTQVPEAPPTAGQPLLMDTKVTIRKLQIEGGTVYPLAETAQVYAPLIGRETNLAQLIEATRGITRRYQEDGYLLSYAFLPQQNFENGLVRVVLVEGYIKDYQQTGDIGSVSAYVDKLAQKLLAERPLTRKTFERYTTLMSRIPGLSVQAQVPPPGTTDGATHMQIQASRKPFTTSMSLVQKSRGGTQALLSATSNSQTSMGEQLSVSGLFPPGEDKEHYYRVDYNQFINAEGTQLALAAERYRADPNSSVQLDGGFELKPHQSIDRYSIGLSHPFIASPTESLTLGTRLYAVDQTTRYKLVGYPLRFDIESNLRALAFEGDWRKADAQRLRIISGGLYQGIDGLGATARSDLGVAKPDLDFFRLRLSGVQSDKFFDNWQGVLSGALYWSDNTLPDSERVTFGGQNFGRGYPDDQGSGDKGWGVAYEVNYSFNRTGNWVKILQPYVVVDRAKSWFNDLPVKANDMSSAAVGLRFGDKKYYNIALEAAKPMSDIALDSFNRRPRYTLSFSYQL</sequence>
<organism evidence="7 8">
    <name type="scientific">Pseudomonas syringae pv. avii</name>
    <dbReference type="NCBI Taxonomy" id="663959"/>
    <lineage>
        <taxon>Bacteria</taxon>
        <taxon>Pseudomonadati</taxon>
        <taxon>Pseudomonadota</taxon>
        <taxon>Gammaproteobacteria</taxon>
        <taxon>Pseudomonadales</taxon>
        <taxon>Pseudomonadaceae</taxon>
        <taxon>Pseudomonas</taxon>
        <taxon>Pseudomonas syringae</taxon>
    </lineage>
</organism>
<feature type="domain" description="Polypeptide-transport-associated ShlB-type" evidence="6">
    <location>
        <begin position="96"/>
        <end position="170"/>
    </location>
</feature>
<gene>
    <name evidence="7" type="ORF">ALP29_05236</name>
</gene>
<feature type="region of interest" description="Disordered" evidence="4">
    <location>
        <begin position="68"/>
        <end position="87"/>
    </location>
</feature>
<evidence type="ECO:0000313" key="8">
    <source>
        <dbReference type="Proteomes" id="UP000280395"/>
    </source>
</evidence>
<proteinExistence type="predicted"/>
<dbReference type="EMBL" id="RBUA01000340">
    <property type="protein sequence ID" value="RMU62452.1"/>
    <property type="molecule type" value="Genomic_DNA"/>
</dbReference>
<dbReference type="GO" id="GO:0046819">
    <property type="term" value="P:protein secretion by the type V secretion system"/>
    <property type="evidence" value="ECO:0007669"/>
    <property type="project" value="TreeGrafter"/>
</dbReference>
<evidence type="ECO:0000313" key="7">
    <source>
        <dbReference type="EMBL" id="RMU62452.1"/>
    </source>
</evidence>
<keyword evidence="1" id="KW-0472">Membrane</keyword>
<evidence type="ECO:0000256" key="1">
    <source>
        <dbReference type="ARBA" id="ARBA00022452"/>
    </source>
</evidence>
<evidence type="ECO:0000259" key="6">
    <source>
        <dbReference type="Pfam" id="PF08479"/>
    </source>
</evidence>
<dbReference type="PANTHER" id="PTHR34597">
    <property type="entry name" value="SLR1661 PROTEIN"/>
    <property type="match status" value="1"/>
</dbReference>
<dbReference type="InterPro" id="IPR051544">
    <property type="entry name" value="TPS_OM_transporter"/>
</dbReference>
<dbReference type="Gene3D" id="3.10.20.310">
    <property type="entry name" value="membrane protein fhac"/>
    <property type="match status" value="1"/>
</dbReference>
<evidence type="ECO:0000259" key="5">
    <source>
        <dbReference type="Pfam" id="PF03865"/>
    </source>
</evidence>
<keyword evidence="3" id="KW-0998">Cell outer membrane</keyword>
<protein>
    <recommendedName>
        <fullName evidence="9">POTRA domain-containing protein</fullName>
    </recommendedName>
</protein>
<dbReference type="AlphaFoldDB" id="A0A3M5VVW2"/>
<dbReference type="Pfam" id="PF03865">
    <property type="entry name" value="ShlB"/>
    <property type="match status" value="1"/>
</dbReference>
<evidence type="ECO:0000256" key="4">
    <source>
        <dbReference type="SAM" id="MobiDB-lite"/>
    </source>
</evidence>
<reference evidence="7 8" key="1">
    <citation type="submission" date="2018-08" db="EMBL/GenBank/DDBJ databases">
        <title>Recombination of ecologically and evolutionarily significant loci maintains genetic cohesion in the Pseudomonas syringae species complex.</title>
        <authorList>
            <person name="Dillon M."/>
            <person name="Thakur S."/>
            <person name="Almeida R.N.D."/>
            <person name="Weir B.S."/>
            <person name="Guttman D.S."/>
        </authorList>
    </citation>
    <scope>NUCLEOTIDE SEQUENCE [LARGE SCALE GENOMIC DNA]</scope>
    <source>
        <strain evidence="7 8">ICMP 14479</strain>
    </source>
</reference>
<dbReference type="InterPro" id="IPR013686">
    <property type="entry name" value="Polypept-transport_assoc_ShlB"/>
</dbReference>